<reference evidence="2 3" key="1">
    <citation type="submission" date="2015-01" db="EMBL/GenBank/DDBJ databases">
        <title>Jeotgalibacillus campisalis genome sequencing.</title>
        <authorList>
            <person name="Goh K.M."/>
            <person name="Chan K.-G."/>
            <person name="Yaakop A.S."/>
            <person name="Ee R."/>
            <person name="Gan H.M."/>
            <person name="Chan C.S."/>
        </authorList>
    </citation>
    <scope>NUCLEOTIDE SEQUENCE [LARGE SCALE GENOMIC DNA]</scope>
    <source>
        <strain evidence="2 3">SF-57</strain>
    </source>
</reference>
<dbReference type="Gene3D" id="3.30.160.170">
    <property type="entry name" value="FlaG-like"/>
    <property type="match status" value="1"/>
</dbReference>
<proteinExistence type="predicted"/>
<sequence>MEKVMSSLTTREIASQSLPQNAPKVNEGKESSAKEVVELNHGPGFASRIDTTKVDKIVKSMNEFLAASPTPTHIKFEFHEGLKEYYVTVVDEVTKEIVREIPAKRMLDMHASMTEFLGLLVDKKI</sequence>
<feature type="region of interest" description="Disordered" evidence="1">
    <location>
        <begin position="1"/>
        <end position="33"/>
    </location>
</feature>
<dbReference type="SUPFAM" id="SSF160214">
    <property type="entry name" value="FlaG-like"/>
    <property type="match status" value="1"/>
</dbReference>
<dbReference type="NCBIfam" id="NF005834">
    <property type="entry name" value="PRK07738.1"/>
    <property type="match status" value="1"/>
</dbReference>
<organism evidence="2 3">
    <name type="scientific">Jeotgalibacillus campisalis</name>
    <dbReference type="NCBI Taxonomy" id="220754"/>
    <lineage>
        <taxon>Bacteria</taxon>
        <taxon>Bacillati</taxon>
        <taxon>Bacillota</taxon>
        <taxon>Bacilli</taxon>
        <taxon>Bacillales</taxon>
        <taxon>Caryophanaceae</taxon>
        <taxon>Jeotgalibacillus</taxon>
    </lineage>
</organism>
<feature type="compositionally biased region" description="Polar residues" evidence="1">
    <location>
        <begin position="1"/>
        <end position="20"/>
    </location>
</feature>
<keyword evidence="2" id="KW-0969">Cilium</keyword>
<evidence type="ECO:0000256" key="1">
    <source>
        <dbReference type="SAM" id="MobiDB-lite"/>
    </source>
</evidence>
<evidence type="ECO:0000313" key="2">
    <source>
        <dbReference type="EMBL" id="KIL42970.1"/>
    </source>
</evidence>
<dbReference type="PANTHER" id="PTHR37166">
    <property type="entry name" value="PROTEIN FLAG"/>
    <property type="match status" value="1"/>
</dbReference>
<dbReference type="Pfam" id="PF03646">
    <property type="entry name" value="FlaG"/>
    <property type="match status" value="1"/>
</dbReference>
<keyword evidence="2" id="KW-0966">Cell projection</keyword>
<accession>A0A0C2QY63</accession>
<dbReference type="RefSeq" id="WP_041061127.1">
    <property type="nucleotide sequence ID" value="NZ_JXRR01000022.1"/>
</dbReference>
<dbReference type="PATRIC" id="fig|220754.4.peg.3387"/>
<dbReference type="AlphaFoldDB" id="A0A0C2QY63"/>
<dbReference type="PANTHER" id="PTHR37166:SF1">
    <property type="entry name" value="PROTEIN FLAG"/>
    <property type="match status" value="1"/>
</dbReference>
<keyword evidence="3" id="KW-1185">Reference proteome</keyword>
<comment type="caution">
    <text evidence="2">The sequence shown here is derived from an EMBL/GenBank/DDBJ whole genome shotgun (WGS) entry which is preliminary data.</text>
</comment>
<dbReference type="InterPro" id="IPR035924">
    <property type="entry name" value="FlaG-like_sf"/>
</dbReference>
<protein>
    <submittedName>
        <fullName evidence="2">Flagellar protein FlaG</fullName>
    </submittedName>
</protein>
<dbReference type="EMBL" id="JXRR01000022">
    <property type="protein sequence ID" value="KIL42970.1"/>
    <property type="molecule type" value="Genomic_DNA"/>
</dbReference>
<keyword evidence="2" id="KW-0282">Flagellum</keyword>
<evidence type="ECO:0000313" key="3">
    <source>
        <dbReference type="Proteomes" id="UP000031972"/>
    </source>
</evidence>
<name>A0A0C2QY63_9BACL</name>
<dbReference type="Proteomes" id="UP000031972">
    <property type="component" value="Unassembled WGS sequence"/>
</dbReference>
<dbReference type="InterPro" id="IPR005186">
    <property type="entry name" value="FlaG"/>
</dbReference>
<gene>
    <name evidence="2" type="ORF">KR50_33730</name>
</gene>